<feature type="signal peptide" evidence="1">
    <location>
        <begin position="1"/>
        <end position="27"/>
    </location>
</feature>
<dbReference type="AlphaFoldDB" id="A0A9X1KZ82"/>
<dbReference type="Proteomes" id="UP001139409">
    <property type="component" value="Unassembled WGS sequence"/>
</dbReference>
<evidence type="ECO:0008006" key="6">
    <source>
        <dbReference type="Google" id="ProtNLM"/>
    </source>
</evidence>
<keyword evidence="5" id="KW-1185">Reference proteome</keyword>
<dbReference type="EMBL" id="JAIXNE010000004">
    <property type="protein sequence ID" value="MCA6077090.1"/>
    <property type="molecule type" value="Genomic_DNA"/>
</dbReference>
<dbReference type="EMBL" id="JAIXNE010000003">
    <property type="protein sequence ID" value="MCA6075962.1"/>
    <property type="molecule type" value="Genomic_DNA"/>
</dbReference>
<evidence type="ECO:0000313" key="3">
    <source>
        <dbReference type="EMBL" id="MCA6075962.1"/>
    </source>
</evidence>
<organism evidence="3 5">
    <name type="scientific">Fulvivirga sedimenti</name>
    <dbReference type="NCBI Taxonomy" id="2879465"/>
    <lineage>
        <taxon>Bacteria</taxon>
        <taxon>Pseudomonadati</taxon>
        <taxon>Bacteroidota</taxon>
        <taxon>Cytophagia</taxon>
        <taxon>Cytophagales</taxon>
        <taxon>Fulvivirgaceae</taxon>
        <taxon>Fulvivirga</taxon>
    </lineage>
</organism>
<accession>A0A9X1KZ82</accession>
<evidence type="ECO:0000313" key="4">
    <source>
        <dbReference type="EMBL" id="MCA6077090.1"/>
    </source>
</evidence>
<protein>
    <recommendedName>
        <fullName evidence="6">Lipoprotein</fullName>
    </recommendedName>
</protein>
<feature type="chain" id="PRO_5041155368" description="Lipoprotein" evidence="1">
    <location>
        <begin position="28"/>
        <end position="60"/>
    </location>
</feature>
<sequence>MKTFVKKLSFCLLMIAAIGTLESCSNAHWGTSMGMNMSFGPGGPRVTPSFNVGVYSGGRY</sequence>
<comment type="caution">
    <text evidence="3">The sequence shown here is derived from an EMBL/GenBank/DDBJ whole genome shotgun (WGS) entry which is preliminary data.</text>
</comment>
<reference evidence="3" key="1">
    <citation type="submission" date="2021-09" db="EMBL/GenBank/DDBJ databases">
        <title>Fulvivirga sp. isolated from coastal sediment.</title>
        <authorList>
            <person name="Yu H."/>
        </authorList>
    </citation>
    <scope>NUCLEOTIDE SEQUENCE</scope>
    <source>
        <strain evidence="3">1062</strain>
    </source>
</reference>
<evidence type="ECO:0000313" key="5">
    <source>
        <dbReference type="Proteomes" id="UP001139409"/>
    </source>
</evidence>
<evidence type="ECO:0000313" key="2">
    <source>
        <dbReference type="EMBL" id="MCA6074785.1"/>
    </source>
</evidence>
<dbReference type="EMBL" id="JAIXNE010000002">
    <property type="protein sequence ID" value="MCA6074785.1"/>
    <property type="molecule type" value="Genomic_DNA"/>
</dbReference>
<name>A0A9X1KZ82_9BACT</name>
<gene>
    <name evidence="2" type="ORF">LDX50_07880</name>
    <name evidence="3" type="ORF">LDX50_13850</name>
    <name evidence="4" type="ORF">LDX50_19570</name>
</gene>
<proteinExistence type="predicted"/>
<keyword evidence="1" id="KW-0732">Signal</keyword>
<evidence type="ECO:0000256" key="1">
    <source>
        <dbReference type="SAM" id="SignalP"/>
    </source>
</evidence>
<dbReference type="RefSeq" id="WP_225697897.1">
    <property type="nucleotide sequence ID" value="NZ_JAIXNE010000002.1"/>
</dbReference>